<dbReference type="InterPro" id="IPR025996">
    <property type="entry name" value="MT1864/Rv1816-like_C"/>
</dbReference>
<sequence>MANKQELRSEETKKNILEAAGKLFGKRGYEVVTIREIAKEAGCSHTAIYLYYKDKESLLHHLAMPLLQELKLQLEDISHRQDAGGSAKLKSICRTFIEFCLLHQSMYTTFITAGSSRVDEQNPKLQINKVRIELFQLLMRVLKDVLGISDNEQSLAFARILFYNLHGIISTYLNHKEPLQELLVRLSPTFEQSVEALFLGFHEIIKQGANNHES</sequence>
<keyword evidence="1" id="KW-0805">Transcription regulation</keyword>
<proteinExistence type="predicted"/>
<keyword evidence="3" id="KW-0804">Transcription</keyword>
<dbReference type="AlphaFoldDB" id="A0A9X1XCS1"/>
<accession>A0A9X1XCS1</accession>
<evidence type="ECO:0000313" key="7">
    <source>
        <dbReference type="Proteomes" id="UP001139011"/>
    </source>
</evidence>
<dbReference type="Pfam" id="PF00440">
    <property type="entry name" value="TetR_N"/>
    <property type="match status" value="1"/>
</dbReference>
<name>A0A9X1XCS1_9BACL</name>
<reference evidence="6" key="1">
    <citation type="submission" date="2021-09" db="EMBL/GenBank/DDBJ databases">
        <title>Genome analysis of Fictibacillus sp. KIGAM418 isolated from marine sediment.</title>
        <authorList>
            <person name="Seo M.-J."/>
            <person name="Cho E.-S."/>
            <person name="Hwang C.Y."/>
        </authorList>
    </citation>
    <scope>NUCLEOTIDE SEQUENCE</scope>
    <source>
        <strain evidence="6">KIGAM418</strain>
    </source>
</reference>
<dbReference type="Gene3D" id="1.10.357.10">
    <property type="entry name" value="Tetracycline Repressor, domain 2"/>
    <property type="match status" value="1"/>
</dbReference>
<keyword evidence="2 4" id="KW-0238">DNA-binding</keyword>
<dbReference type="SUPFAM" id="SSF46689">
    <property type="entry name" value="Homeodomain-like"/>
    <property type="match status" value="1"/>
</dbReference>
<dbReference type="EMBL" id="JAIWJX010000002">
    <property type="protein sequence ID" value="MCK6258304.1"/>
    <property type="molecule type" value="Genomic_DNA"/>
</dbReference>
<dbReference type="PANTHER" id="PTHR43479">
    <property type="entry name" value="ACREF/ENVCD OPERON REPRESSOR-RELATED"/>
    <property type="match status" value="1"/>
</dbReference>
<dbReference type="InterPro" id="IPR050624">
    <property type="entry name" value="HTH-type_Tx_Regulator"/>
</dbReference>
<evidence type="ECO:0000256" key="2">
    <source>
        <dbReference type="ARBA" id="ARBA00023125"/>
    </source>
</evidence>
<comment type="caution">
    <text evidence="6">The sequence shown here is derived from an EMBL/GenBank/DDBJ whole genome shotgun (WGS) entry which is preliminary data.</text>
</comment>
<keyword evidence="7" id="KW-1185">Reference proteome</keyword>
<dbReference type="InterPro" id="IPR001647">
    <property type="entry name" value="HTH_TetR"/>
</dbReference>
<protein>
    <submittedName>
        <fullName evidence="6">TetR/AcrR family transcriptional regulator</fullName>
    </submittedName>
</protein>
<dbReference type="PANTHER" id="PTHR43479:SF11">
    <property type="entry name" value="ACREF_ENVCD OPERON REPRESSOR-RELATED"/>
    <property type="match status" value="1"/>
</dbReference>
<evidence type="ECO:0000256" key="3">
    <source>
        <dbReference type="ARBA" id="ARBA00023163"/>
    </source>
</evidence>
<dbReference type="PROSITE" id="PS50977">
    <property type="entry name" value="HTH_TETR_2"/>
    <property type="match status" value="1"/>
</dbReference>
<feature type="DNA-binding region" description="H-T-H motif" evidence="4">
    <location>
        <begin position="33"/>
        <end position="52"/>
    </location>
</feature>
<dbReference type="RefSeq" id="WP_272885632.1">
    <property type="nucleotide sequence ID" value="NZ_JAIWJX010000002.1"/>
</dbReference>
<evidence type="ECO:0000256" key="4">
    <source>
        <dbReference type="PROSITE-ProRule" id="PRU00335"/>
    </source>
</evidence>
<dbReference type="InterPro" id="IPR009057">
    <property type="entry name" value="Homeodomain-like_sf"/>
</dbReference>
<dbReference type="PRINTS" id="PR00455">
    <property type="entry name" value="HTHTETR"/>
</dbReference>
<evidence type="ECO:0000256" key="1">
    <source>
        <dbReference type="ARBA" id="ARBA00023015"/>
    </source>
</evidence>
<feature type="domain" description="HTH tetR-type" evidence="5">
    <location>
        <begin position="10"/>
        <end position="70"/>
    </location>
</feature>
<organism evidence="6 7">
    <name type="scientific">Fictibacillus marinisediminis</name>
    <dbReference type="NCBI Taxonomy" id="2878389"/>
    <lineage>
        <taxon>Bacteria</taxon>
        <taxon>Bacillati</taxon>
        <taxon>Bacillota</taxon>
        <taxon>Bacilli</taxon>
        <taxon>Bacillales</taxon>
        <taxon>Fictibacillaceae</taxon>
        <taxon>Fictibacillus</taxon>
    </lineage>
</organism>
<dbReference type="Proteomes" id="UP001139011">
    <property type="component" value="Unassembled WGS sequence"/>
</dbReference>
<gene>
    <name evidence="6" type="ORF">LCY76_17155</name>
</gene>
<evidence type="ECO:0000313" key="6">
    <source>
        <dbReference type="EMBL" id="MCK6258304.1"/>
    </source>
</evidence>
<dbReference type="Pfam" id="PF13305">
    <property type="entry name" value="TetR_C_33"/>
    <property type="match status" value="1"/>
</dbReference>
<evidence type="ECO:0000259" key="5">
    <source>
        <dbReference type="PROSITE" id="PS50977"/>
    </source>
</evidence>
<dbReference type="GO" id="GO:0003677">
    <property type="term" value="F:DNA binding"/>
    <property type="evidence" value="ECO:0007669"/>
    <property type="project" value="UniProtKB-UniRule"/>
</dbReference>